<reference evidence="3" key="1">
    <citation type="submission" date="2016-10" db="EMBL/GenBank/DDBJ databases">
        <authorList>
            <person name="Varghese N."/>
            <person name="Submissions S."/>
        </authorList>
    </citation>
    <scope>NUCLEOTIDE SEQUENCE [LARGE SCALE GENOMIC DNA]</scope>
    <source>
        <strain evidence="3">DSM 28463</strain>
    </source>
</reference>
<dbReference type="AlphaFoldDB" id="A0A1I5BKV0"/>
<dbReference type="OrthoDB" id="5365502at2"/>
<dbReference type="Gene3D" id="3.90.280.10">
    <property type="entry name" value="PEBP-like"/>
    <property type="match status" value="1"/>
</dbReference>
<dbReference type="STRING" id="1005928.SAMN04487859_10863"/>
<keyword evidence="1" id="KW-0732">Signal</keyword>
<dbReference type="InterPro" id="IPR036610">
    <property type="entry name" value="PEBP-like_sf"/>
</dbReference>
<accession>A0A1I5BKV0</accession>
<dbReference type="Proteomes" id="UP000198599">
    <property type="component" value="Unassembled WGS sequence"/>
</dbReference>
<evidence type="ECO:0000256" key="1">
    <source>
        <dbReference type="SAM" id="SignalP"/>
    </source>
</evidence>
<dbReference type="EMBL" id="FOVP01000008">
    <property type="protein sequence ID" value="SFN75111.1"/>
    <property type="molecule type" value="Genomic_DNA"/>
</dbReference>
<sequence length="164" mass="16963">MKTIALTCGLMMAASTAMADMTAQLSGGWDGRKVPAGQQCKLHGGKGSTPPMRVSGIPQGAVWIVAYFNDKSYGPLSRDGGHGTIAYPVRGATTDLPAVPGMSAKLPGGARVIKAARSSGDYASPGYLPPCSGGRGNRYTVDLKAIDKAGKVLDEITNFDIGKY</sequence>
<evidence type="ECO:0000313" key="2">
    <source>
        <dbReference type="EMBL" id="SFN75111.1"/>
    </source>
</evidence>
<feature type="signal peptide" evidence="1">
    <location>
        <begin position="1"/>
        <end position="19"/>
    </location>
</feature>
<name>A0A1I5BKV0_9RHOB</name>
<proteinExistence type="predicted"/>
<evidence type="ECO:0000313" key="3">
    <source>
        <dbReference type="Proteomes" id="UP000198599"/>
    </source>
</evidence>
<protein>
    <submittedName>
        <fullName evidence="2">Uncharacterized protein</fullName>
    </submittedName>
</protein>
<gene>
    <name evidence="2" type="ORF">SAMN04487859_10863</name>
</gene>
<feature type="chain" id="PRO_5011653343" evidence="1">
    <location>
        <begin position="20"/>
        <end position="164"/>
    </location>
</feature>
<keyword evidence="3" id="KW-1185">Reference proteome</keyword>
<organism evidence="2 3">
    <name type="scientific">Roseovarius lutimaris</name>
    <dbReference type="NCBI Taxonomy" id="1005928"/>
    <lineage>
        <taxon>Bacteria</taxon>
        <taxon>Pseudomonadati</taxon>
        <taxon>Pseudomonadota</taxon>
        <taxon>Alphaproteobacteria</taxon>
        <taxon>Rhodobacterales</taxon>
        <taxon>Roseobacteraceae</taxon>
        <taxon>Roseovarius</taxon>
    </lineage>
</organism>
<dbReference type="RefSeq" id="WP_092837061.1">
    <property type="nucleotide sequence ID" value="NZ_FOVP01000008.1"/>
</dbReference>